<feature type="compositionally biased region" description="Low complexity" evidence="2">
    <location>
        <begin position="357"/>
        <end position="366"/>
    </location>
</feature>
<evidence type="ECO:0000313" key="4">
    <source>
        <dbReference type="Proteomes" id="UP000027361"/>
    </source>
</evidence>
<sequence>MWIVVPSNGGEGAPTLDELFDALSICSSLHSSSGGANSDGHPLASIGPFGTGLRTDAPPGAFEDAEDVDEAEIAVNGAQPEEAGLSETGRRALAHLEAVLDWPGEEDATTTSNPTDIESGAAGRGKEAHAQASAVSDLQTATQEPSRVTPSNTLIFASLPPEFFDTPELARALLDLLHAYGKLLSYLPLPLFGRAVVAYEELEAAKRAKEKLDLLLLPFEDESEETVLADEARYSKSADYASGASGKHSYDTLRVYYGPSSSEIFSGRESASKALGVPITDRNFLISPPGSPPVGWEPIVEDPPNQDTLADDLIRALGQLRDSGANLEDHRPKPLSGDGGEDDQKGRTTPTEDSEEQQAALAAPRLASAQPAVIIPAMGAMPGVSVEAFDGAEDGDRQTAITSGGKKYMGVSISSVKATVESMRSNRSRSGSNASLLSVEDAQTGLGGGGASSFGKITPTARPPLAP</sequence>
<dbReference type="InterPro" id="IPR006931">
    <property type="entry name" value="Calcipressin"/>
</dbReference>
<reference evidence="3 4" key="1">
    <citation type="submission" date="2014-05" db="EMBL/GenBank/DDBJ databases">
        <title>Draft genome sequence of a rare smut relative, Tilletiaria anomala UBC 951.</title>
        <authorList>
            <consortium name="DOE Joint Genome Institute"/>
            <person name="Toome M."/>
            <person name="Kuo A."/>
            <person name="Henrissat B."/>
            <person name="Lipzen A."/>
            <person name="Tritt A."/>
            <person name="Yoshinaga Y."/>
            <person name="Zane M."/>
            <person name="Barry K."/>
            <person name="Grigoriev I.V."/>
            <person name="Spatafora J.W."/>
            <person name="Aimea M.C."/>
        </authorList>
    </citation>
    <scope>NUCLEOTIDE SEQUENCE [LARGE SCALE GENOMIC DNA]</scope>
    <source>
        <strain evidence="3 4">UBC 951</strain>
    </source>
</reference>
<evidence type="ECO:0008006" key="5">
    <source>
        <dbReference type="Google" id="ProtNLM"/>
    </source>
</evidence>
<accession>A0A066VL86</accession>
<evidence type="ECO:0000256" key="1">
    <source>
        <dbReference type="ARBA" id="ARBA00008209"/>
    </source>
</evidence>
<dbReference type="HOGENOM" id="CLU_046748_0_0_1"/>
<evidence type="ECO:0000256" key="2">
    <source>
        <dbReference type="SAM" id="MobiDB-lite"/>
    </source>
</evidence>
<dbReference type="OrthoDB" id="17212at2759"/>
<keyword evidence="4" id="KW-1185">Reference proteome</keyword>
<dbReference type="STRING" id="1037660.A0A066VL86"/>
<dbReference type="InterPro" id="IPR012677">
    <property type="entry name" value="Nucleotide-bd_a/b_plait_sf"/>
</dbReference>
<gene>
    <name evidence="3" type="ORF">K437DRAFT_258420</name>
</gene>
<dbReference type="OMA" id="HIESHQP"/>
<dbReference type="Pfam" id="PF04847">
    <property type="entry name" value="Calcipressin"/>
    <property type="match status" value="1"/>
</dbReference>
<comment type="similarity">
    <text evidence="1">Belongs to the RCAN family.</text>
</comment>
<dbReference type="PANTHER" id="PTHR10300">
    <property type="entry name" value="CALCIPRESSIN"/>
    <property type="match status" value="1"/>
</dbReference>
<feature type="region of interest" description="Disordered" evidence="2">
    <location>
        <begin position="284"/>
        <end position="307"/>
    </location>
</feature>
<dbReference type="PANTHER" id="PTHR10300:SF14">
    <property type="entry name" value="PROTEIN SARAH"/>
    <property type="match status" value="1"/>
</dbReference>
<dbReference type="GO" id="GO:0003676">
    <property type="term" value="F:nucleic acid binding"/>
    <property type="evidence" value="ECO:0007669"/>
    <property type="project" value="InterPro"/>
</dbReference>
<dbReference type="GO" id="GO:0019722">
    <property type="term" value="P:calcium-mediated signaling"/>
    <property type="evidence" value="ECO:0007669"/>
    <property type="project" value="InterPro"/>
</dbReference>
<proteinExistence type="inferred from homology"/>
<evidence type="ECO:0000313" key="3">
    <source>
        <dbReference type="EMBL" id="KDN41063.1"/>
    </source>
</evidence>
<dbReference type="RefSeq" id="XP_013241579.1">
    <property type="nucleotide sequence ID" value="XM_013386125.1"/>
</dbReference>
<feature type="region of interest" description="Disordered" evidence="2">
    <location>
        <begin position="103"/>
        <end position="130"/>
    </location>
</feature>
<dbReference type="AlphaFoldDB" id="A0A066VL86"/>
<organism evidence="3 4">
    <name type="scientific">Tilletiaria anomala (strain ATCC 24038 / CBS 436.72 / UBC 951)</name>
    <dbReference type="NCBI Taxonomy" id="1037660"/>
    <lineage>
        <taxon>Eukaryota</taxon>
        <taxon>Fungi</taxon>
        <taxon>Dikarya</taxon>
        <taxon>Basidiomycota</taxon>
        <taxon>Ustilaginomycotina</taxon>
        <taxon>Exobasidiomycetes</taxon>
        <taxon>Georgefischeriales</taxon>
        <taxon>Tilletiariaceae</taxon>
        <taxon>Tilletiaria</taxon>
    </lineage>
</organism>
<dbReference type="GO" id="GO:0005634">
    <property type="term" value="C:nucleus"/>
    <property type="evidence" value="ECO:0007669"/>
    <property type="project" value="TreeGrafter"/>
</dbReference>
<protein>
    <recommendedName>
        <fullName evidence="5">Calcipressin-domain-containing protein</fullName>
    </recommendedName>
</protein>
<name>A0A066VL86_TILAU</name>
<dbReference type="Proteomes" id="UP000027361">
    <property type="component" value="Unassembled WGS sequence"/>
</dbReference>
<dbReference type="EMBL" id="JMSN01000084">
    <property type="protein sequence ID" value="KDN41063.1"/>
    <property type="molecule type" value="Genomic_DNA"/>
</dbReference>
<comment type="caution">
    <text evidence="3">The sequence shown here is derived from an EMBL/GenBank/DDBJ whole genome shotgun (WGS) entry which is preliminary data.</text>
</comment>
<dbReference type="InterPro" id="IPR035979">
    <property type="entry name" value="RBD_domain_sf"/>
</dbReference>
<feature type="compositionally biased region" description="Low complexity" evidence="2">
    <location>
        <begin position="422"/>
        <end position="438"/>
    </location>
</feature>
<dbReference type="GO" id="GO:0008597">
    <property type="term" value="F:calcium-dependent protein serine/threonine phosphatase regulator activity"/>
    <property type="evidence" value="ECO:0007669"/>
    <property type="project" value="TreeGrafter"/>
</dbReference>
<feature type="region of interest" description="Disordered" evidence="2">
    <location>
        <begin position="421"/>
        <end position="467"/>
    </location>
</feature>
<dbReference type="SUPFAM" id="SSF54928">
    <property type="entry name" value="RNA-binding domain, RBD"/>
    <property type="match status" value="1"/>
</dbReference>
<dbReference type="Gene3D" id="3.30.70.330">
    <property type="match status" value="1"/>
</dbReference>
<dbReference type="GO" id="GO:0005737">
    <property type="term" value="C:cytoplasm"/>
    <property type="evidence" value="ECO:0007669"/>
    <property type="project" value="TreeGrafter"/>
</dbReference>
<dbReference type="GeneID" id="25264978"/>
<feature type="region of interest" description="Disordered" evidence="2">
    <location>
        <begin position="322"/>
        <end position="366"/>
    </location>
</feature>
<dbReference type="InParanoid" id="A0A066VL86"/>